<evidence type="ECO:0000256" key="2">
    <source>
        <dbReference type="ARBA" id="ARBA00005733"/>
    </source>
</evidence>
<keyword evidence="9 10" id="KW-0539">Nucleus</keyword>
<protein>
    <submittedName>
        <fullName evidence="14">Protein gooseberry neuro</fullName>
    </submittedName>
</protein>
<dbReference type="PANTHER" id="PTHR45636">
    <property type="entry name" value="PAIRED BOX PROTEIN PAX-6-RELATED-RELATED"/>
    <property type="match status" value="1"/>
</dbReference>
<dbReference type="STRING" id="36087.A0A077Z1R7"/>
<evidence type="ECO:0000256" key="8">
    <source>
        <dbReference type="ARBA" id="ARBA00023163"/>
    </source>
</evidence>
<dbReference type="CDD" id="cd00086">
    <property type="entry name" value="homeodomain"/>
    <property type="match status" value="1"/>
</dbReference>
<name>A0A077Z1R7_TRITR</name>
<comment type="subcellular location">
    <subcellularLocation>
        <location evidence="1 10 11">Nucleus</location>
    </subcellularLocation>
</comment>
<dbReference type="Pfam" id="PF00292">
    <property type="entry name" value="PAX"/>
    <property type="match status" value="1"/>
</dbReference>
<dbReference type="InterPro" id="IPR001356">
    <property type="entry name" value="HD"/>
</dbReference>
<evidence type="ECO:0000313" key="15">
    <source>
        <dbReference type="Proteomes" id="UP000030665"/>
    </source>
</evidence>
<evidence type="ECO:0000256" key="3">
    <source>
        <dbReference type="ARBA" id="ARBA00022473"/>
    </source>
</evidence>
<dbReference type="OrthoDB" id="3225452at2759"/>
<dbReference type="PRINTS" id="PR00027">
    <property type="entry name" value="PAIREDBOX"/>
</dbReference>
<dbReference type="Gene3D" id="1.10.10.10">
    <property type="entry name" value="Winged helix-like DNA-binding domain superfamily/Winged helix DNA-binding domain"/>
    <property type="match status" value="1"/>
</dbReference>
<evidence type="ECO:0000256" key="1">
    <source>
        <dbReference type="ARBA" id="ARBA00004123"/>
    </source>
</evidence>
<dbReference type="SMART" id="SM00389">
    <property type="entry name" value="HOX"/>
    <property type="match status" value="1"/>
</dbReference>
<keyword evidence="5" id="KW-0805">Transcription regulation</keyword>
<keyword evidence="15" id="KW-1185">Reference proteome</keyword>
<dbReference type="PROSITE" id="PS50071">
    <property type="entry name" value="HOMEOBOX_2"/>
    <property type="match status" value="1"/>
</dbReference>
<keyword evidence="4" id="KW-0563">Paired box</keyword>
<keyword evidence="3" id="KW-0217">Developmental protein</keyword>
<organism evidence="14 15">
    <name type="scientific">Trichuris trichiura</name>
    <name type="common">Whipworm</name>
    <name type="synonym">Trichocephalus trichiurus</name>
    <dbReference type="NCBI Taxonomy" id="36087"/>
    <lineage>
        <taxon>Eukaryota</taxon>
        <taxon>Metazoa</taxon>
        <taxon>Ecdysozoa</taxon>
        <taxon>Nematoda</taxon>
        <taxon>Enoplea</taxon>
        <taxon>Dorylaimia</taxon>
        <taxon>Trichinellida</taxon>
        <taxon>Trichuridae</taxon>
        <taxon>Trichuris</taxon>
    </lineage>
</organism>
<dbReference type="GO" id="GO:0005634">
    <property type="term" value="C:nucleus"/>
    <property type="evidence" value="ECO:0007669"/>
    <property type="project" value="UniProtKB-SubCell"/>
</dbReference>
<evidence type="ECO:0000313" key="14">
    <source>
        <dbReference type="EMBL" id="CDW52505.1"/>
    </source>
</evidence>
<dbReference type="GO" id="GO:0000978">
    <property type="term" value="F:RNA polymerase II cis-regulatory region sequence-specific DNA binding"/>
    <property type="evidence" value="ECO:0007669"/>
    <property type="project" value="TreeGrafter"/>
</dbReference>
<dbReference type="InterPro" id="IPR036388">
    <property type="entry name" value="WH-like_DNA-bd_sf"/>
</dbReference>
<dbReference type="Gene3D" id="1.10.10.60">
    <property type="entry name" value="Homeodomain-like"/>
    <property type="match status" value="1"/>
</dbReference>
<feature type="domain" description="Paired" evidence="13">
    <location>
        <begin position="8"/>
        <end position="147"/>
    </location>
</feature>
<evidence type="ECO:0000256" key="10">
    <source>
        <dbReference type="PROSITE-ProRule" id="PRU00108"/>
    </source>
</evidence>
<keyword evidence="6 10" id="KW-0238">DNA-binding</keyword>
<evidence type="ECO:0000256" key="6">
    <source>
        <dbReference type="ARBA" id="ARBA00023125"/>
    </source>
</evidence>
<dbReference type="EMBL" id="HG805824">
    <property type="protein sequence ID" value="CDW52505.1"/>
    <property type="molecule type" value="Genomic_DNA"/>
</dbReference>
<evidence type="ECO:0000259" key="12">
    <source>
        <dbReference type="PROSITE" id="PS50071"/>
    </source>
</evidence>
<reference evidence="14" key="1">
    <citation type="submission" date="2014-01" db="EMBL/GenBank/DDBJ databases">
        <authorList>
            <person name="Aslett M."/>
        </authorList>
    </citation>
    <scope>NUCLEOTIDE SEQUENCE</scope>
</reference>
<dbReference type="Pfam" id="PF00046">
    <property type="entry name" value="Homeodomain"/>
    <property type="match status" value="1"/>
</dbReference>
<evidence type="ECO:0000256" key="7">
    <source>
        <dbReference type="ARBA" id="ARBA00023155"/>
    </source>
</evidence>
<keyword evidence="7 10" id="KW-0371">Homeobox</keyword>
<evidence type="ECO:0000256" key="11">
    <source>
        <dbReference type="RuleBase" id="RU000682"/>
    </source>
</evidence>
<dbReference type="InterPro" id="IPR043565">
    <property type="entry name" value="PAX_fam"/>
</dbReference>
<dbReference type="PROSITE" id="PS00027">
    <property type="entry name" value="HOMEOBOX_1"/>
    <property type="match status" value="1"/>
</dbReference>
<dbReference type="SMART" id="SM00351">
    <property type="entry name" value="PAX"/>
    <property type="match status" value="1"/>
</dbReference>
<dbReference type="AlphaFoldDB" id="A0A077Z1R7"/>
<evidence type="ECO:0000259" key="13">
    <source>
        <dbReference type="PROSITE" id="PS51057"/>
    </source>
</evidence>
<accession>A0A077Z1R7</accession>
<dbReference type="SUPFAM" id="SSF46689">
    <property type="entry name" value="Homeodomain-like"/>
    <property type="match status" value="2"/>
</dbReference>
<gene>
    <name evidence="14" type="ORF">TTRE_0000076701</name>
</gene>
<dbReference type="PROSITE" id="PS51057">
    <property type="entry name" value="PAIRED_2"/>
    <property type="match status" value="1"/>
</dbReference>
<evidence type="ECO:0000256" key="5">
    <source>
        <dbReference type="ARBA" id="ARBA00023015"/>
    </source>
</evidence>
<dbReference type="InterPro" id="IPR017970">
    <property type="entry name" value="Homeobox_CS"/>
</dbReference>
<dbReference type="PANTHER" id="PTHR45636:SF49">
    <property type="entry name" value="PAIRED BOX PROTEIN 3 HOMOLOG"/>
    <property type="match status" value="1"/>
</dbReference>
<dbReference type="InterPro" id="IPR009057">
    <property type="entry name" value="Homeodomain-like_sf"/>
</dbReference>
<sequence length="264" mass="29727">MILNSIIGQGRINQLGGLFINGRPLPQHVRLRIIQLAQVGMRPSSISRMLKVSHGCVSKILGRYAETGSIAAGQIKSRPAVSYRNRPNKDVHVPVYDDHAVKASCADMMYDSTVVSRNCASTLCGNVEKIKEKLGMIKSWYFLVRNGVNCPATCTQPLVSAQDCSKRRHRCHFTAEQLTLLENAFRQNAYPDSVQRKQLAQDVQLNVEKIQVWFSNRRARSRKQLASDSISTREFSDSSCWMFQQLPLPFSLTDCNSVNAYLTF</sequence>
<proteinExistence type="inferred from homology"/>
<dbReference type="GO" id="GO:0000981">
    <property type="term" value="F:DNA-binding transcription factor activity, RNA polymerase II-specific"/>
    <property type="evidence" value="ECO:0007669"/>
    <property type="project" value="InterPro"/>
</dbReference>
<keyword evidence="8" id="KW-0804">Transcription</keyword>
<dbReference type="InterPro" id="IPR001523">
    <property type="entry name" value="Paired_dom"/>
</dbReference>
<evidence type="ECO:0000256" key="9">
    <source>
        <dbReference type="ARBA" id="ARBA00023242"/>
    </source>
</evidence>
<feature type="DNA-binding region" description="Homeobox" evidence="10">
    <location>
        <begin position="166"/>
        <end position="225"/>
    </location>
</feature>
<feature type="domain" description="Homeobox" evidence="12">
    <location>
        <begin position="164"/>
        <end position="224"/>
    </location>
</feature>
<reference evidence="14" key="2">
    <citation type="submission" date="2014-03" db="EMBL/GenBank/DDBJ databases">
        <title>The whipworm genome and dual-species transcriptomics of an intimate host-pathogen interaction.</title>
        <authorList>
            <person name="Foth B.J."/>
            <person name="Tsai I.J."/>
            <person name="Reid A.J."/>
            <person name="Bancroft A.J."/>
            <person name="Nichol S."/>
            <person name="Tracey A."/>
            <person name="Holroyd N."/>
            <person name="Cotton J.A."/>
            <person name="Stanley E.J."/>
            <person name="Zarowiecki M."/>
            <person name="Liu J.Z."/>
            <person name="Huckvale T."/>
            <person name="Cooper P.J."/>
            <person name="Grencis R.K."/>
            <person name="Berriman M."/>
        </authorList>
    </citation>
    <scope>NUCLEOTIDE SEQUENCE [LARGE SCALE GENOMIC DNA]</scope>
</reference>
<dbReference type="Proteomes" id="UP000030665">
    <property type="component" value="Unassembled WGS sequence"/>
</dbReference>
<comment type="similarity">
    <text evidence="2">Belongs to the paired homeobox family.</text>
</comment>
<evidence type="ECO:0000256" key="4">
    <source>
        <dbReference type="ARBA" id="ARBA00022724"/>
    </source>
</evidence>